<reference evidence="3 4" key="1">
    <citation type="journal article" date="2016" name="Genome Announc.">
        <title>Complete Genome Sequence of Methylobacterium populi P-1M, Isolated from Pink-Pigmented Household Biofilm.</title>
        <authorList>
            <person name="Morohoshi T."/>
            <person name="Ikeda T."/>
        </authorList>
    </citation>
    <scope>NUCLEOTIDE SEQUENCE [LARGE SCALE GENOMIC DNA]</scope>
    <source>
        <strain evidence="3 4">P-1M</strain>
    </source>
</reference>
<dbReference type="RefSeq" id="WP_157914166.1">
    <property type="nucleotide sequence ID" value="NZ_AP014809.1"/>
</dbReference>
<dbReference type="SUPFAM" id="SSF52096">
    <property type="entry name" value="ClpP/crotonase"/>
    <property type="match status" value="1"/>
</dbReference>
<dbReference type="EMBL" id="AP014809">
    <property type="protein sequence ID" value="BAU90785.1"/>
    <property type="molecule type" value="Genomic_DNA"/>
</dbReference>
<dbReference type="InterPro" id="IPR029045">
    <property type="entry name" value="ClpP/crotonase-like_dom_sf"/>
</dbReference>
<evidence type="ECO:0000313" key="4">
    <source>
        <dbReference type="Proteomes" id="UP000218288"/>
    </source>
</evidence>
<dbReference type="Gene3D" id="3.90.226.10">
    <property type="entry name" value="2-enoyl-CoA Hydratase, Chain A, domain 1"/>
    <property type="match status" value="1"/>
</dbReference>
<keyword evidence="2" id="KW-0472">Membrane</keyword>
<evidence type="ECO:0000313" key="3">
    <source>
        <dbReference type="EMBL" id="BAU90785.1"/>
    </source>
</evidence>
<gene>
    <name evidence="3" type="ORF">MPPM_2180</name>
</gene>
<feature type="transmembrane region" description="Helical" evidence="2">
    <location>
        <begin position="165"/>
        <end position="184"/>
    </location>
</feature>
<feature type="region of interest" description="Disordered" evidence="1">
    <location>
        <begin position="363"/>
        <end position="398"/>
    </location>
</feature>
<evidence type="ECO:0008006" key="5">
    <source>
        <dbReference type="Google" id="ProtNLM"/>
    </source>
</evidence>
<feature type="transmembrane region" description="Helical" evidence="2">
    <location>
        <begin position="88"/>
        <end position="113"/>
    </location>
</feature>
<protein>
    <recommendedName>
        <fullName evidence="5">DUF4339 domain-containing protein</fullName>
    </recommendedName>
</protein>
<evidence type="ECO:0000256" key="2">
    <source>
        <dbReference type="SAM" id="Phobius"/>
    </source>
</evidence>
<dbReference type="Proteomes" id="UP000218288">
    <property type="component" value="Chromosome"/>
</dbReference>
<dbReference type="OrthoDB" id="5936191at2"/>
<evidence type="ECO:0000256" key="1">
    <source>
        <dbReference type="SAM" id="MobiDB-lite"/>
    </source>
</evidence>
<dbReference type="AlphaFoldDB" id="A0A160PE98"/>
<feature type="transmembrane region" description="Helical" evidence="2">
    <location>
        <begin position="125"/>
        <end position="144"/>
    </location>
</feature>
<proteinExistence type="predicted"/>
<keyword evidence="2" id="KW-1133">Transmembrane helix</keyword>
<feature type="compositionally biased region" description="Basic and acidic residues" evidence="1">
    <location>
        <begin position="386"/>
        <end position="398"/>
    </location>
</feature>
<accession>A0A160PE98</accession>
<feature type="region of interest" description="Disordered" evidence="1">
    <location>
        <begin position="1"/>
        <end position="25"/>
    </location>
</feature>
<organism evidence="3 4">
    <name type="scientific">Methylorubrum populi</name>
    <dbReference type="NCBI Taxonomy" id="223967"/>
    <lineage>
        <taxon>Bacteria</taxon>
        <taxon>Pseudomonadati</taxon>
        <taxon>Pseudomonadota</taxon>
        <taxon>Alphaproteobacteria</taxon>
        <taxon>Hyphomicrobiales</taxon>
        <taxon>Methylobacteriaceae</taxon>
        <taxon>Methylorubrum</taxon>
    </lineage>
</organism>
<sequence>MTDSRATAPDEPGTARPVGRPDASPWWRLDRFGRVRGPFGEAEMRADLAKGRVRLSDPIWSPGVPGWGSFDDRFPDGPAGGPRPPLGAFLFTLVAFVAAAAAVILPVCGVLLWDVADLPSLPVLRAAYAGLAVAMGALTIAAAWSARRCAMRLRRRPGRRRALRMASVGLVGIGCLLTVLQGIFTAVVPDDLVDVAGWSFTVTRATAPDRIVIDGDVGFGFEKAVLGALASFPDPVRIEINSGGGLVTEALGVAAVLEKRPGATVIARQTCESACTLVLMAGTHRLADRDMRIGFHALSIVDAEEKRGSLFGFNLALAVADRLGDDFLKRRGVPPEIIAEANRRGHEGMYEVDSETLLERGALTGLVDPLPQSPAEDPVEDTPGGIREDDGPKAGKPD</sequence>
<keyword evidence="2" id="KW-0812">Transmembrane</keyword>
<name>A0A160PE98_9HYPH</name>